<dbReference type="EMBL" id="CM051397">
    <property type="protein sequence ID" value="KAJ4721034.1"/>
    <property type="molecule type" value="Genomic_DNA"/>
</dbReference>
<reference evidence="1 2" key="1">
    <citation type="journal article" date="2023" name="Science">
        <title>Complex scaffold remodeling in plant triterpene biosynthesis.</title>
        <authorList>
            <person name="De La Pena R."/>
            <person name="Hodgson H."/>
            <person name="Liu J.C."/>
            <person name="Stephenson M.J."/>
            <person name="Martin A.C."/>
            <person name="Owen C."/>
            <person name="Harkess A."/>
            <person name="Leebens-Mack J."/>
            <person name="Jimenez L.E."/>
            <person name="Osbourn A."/>
            <person name="Sattely E.S."/>
        </authorList>
    </citation>
    <scope>NUCLEOTIDE SEQUENCE [LARGE SCALE GENOMIC DNA]</scope>
    <source>
        <strain evidence="2">cv. JPN11</strain>
        <tissue evidence="1">Leaf</tissue>
    </source>
</reference>
<evidence type="ECO:0000313" key="2">
    <source>
        <dbReference type="Proteomes" id="UP001164539"/>
    </source>
</evidence>
<gene>
    <name evidence="1" type="ORF">OWV82_008763</name>
</gene>
<comment type="caution">
    <text evidence="1">The sequence shown here is derived from an EMBL/GenBank/DDBJ whole genome shotgun (WGS) entry which is preliminary data.</text>
</comment>
<proteinExistence type="predicted"/>
<accession>A0ACC1YDH5</accession>
<name>A0ACC1YDH5_MELAZ</name>
<organism evidence="1 2">
    <name type="scientific">Melia azedarach</name>
    <name type="common">Chinaberry tree</name>
    <dbReference type="NCBI Taxonomy" id="155640"/>
    <lineage>
        <taxon>Eukaryota</taxon>
        <taxon>Viridiplantae</taxon>
        <taxon>Streptophyta</taxon>
        <taxon>Embryophyta</taxon>
        <taxon>Tracheophyta</taxon>
        <taxon>Spermatophyta</taxon>
        <taxon>Magnoliopsida</taxon>
        <taxon>eudicotyledons</taxon>
        <taxon>Gunneridae</taxon>
        <taxon>Pentapetalae</taxon>
        <taxon>rosids</taxon>
        <taxon>malvids</taxon>
        <taxon>Sapindales</taxon>
        <taxon>Meliaceae</taxon>
        <taxon>Melia</taxon>
    </lineage>
</organism>
<sequence>MVNREGYKVAIQQIWKTVQGVKIENTGDNKFIFQFKSALDRKRILNGGPWNFDRALIALAEFSGVGDISKVEFTKASFWVQIHNLPSERLACTTQTEESLSSKEEKRQVKNEIRYLATQKKFKGMSETTMGLMDQGMVSTDQIEEPLFLNVEVGPDKIKNTTRLSTNDGTQYPQQKPIQSATLANTRGMKEQSPTKRWKIRARTKESTNNIAAQDAKKVKRSRAEPEEMELEPEPKRLCTTESHITGMTECMSEQQDPDLYPIDPEIERTFRRRRREHRVQVGYVEMANDMGVVNGQNAVVIVDDRDRAIREYAVPIFNELNPGIVRPEIQAPQFELKPVIFQMLQTMGQFSGMPTEDPHLHLRLFIEMETFYNGLNAHTRMVVDALANGAIVAKSYNEAYEILERISNNNYQWPTTRASTGRKVAVAVDYVSKWIEAIASPTNNAKVVMKFLQKQVFTRFGTPRVIISDEGTHFINKLLAGLLLKYSVKYKIATACHPQTNGQAELSNREIKGILEKVVSPNRKDWSKRLDDVLWAYRTAFKTPLGMSPYRLVFGKACHLLVELEYRAYWAIRTLNIDLQLAGKLKSKWSGPFMVIKVYPYGAVDLRDEQSGKEFKVNGQRLKHYWGEVIVQRGWHKFVQNPDPPLVAVVKEFYANWLDHEKEVVTVRGTEVDCSVGAINHIYGLVDIADEYSEFTKTMIVSTTEKRIVMRTALTPVARVWYHFIKFHLQPQLTMIQYPRAEFYSFMPYSLAGVIFGAGPTKEVLFNKASISIHTINRLLRDIGIKYPTNRDLPLTIPQAAESSHSNDLSSIFERLDKQDTQHTLLCDRLHKFWEYSH</sequence>
<dbReference type="Proteomes" id="UP001164539">
    <property type="component" value="Chromosome 4"/>
</dbReference>
<keyword evidence="2" id="KW-1185">Reference proteome</keyword>
<protein>
    <submittedName>
        <fullName evidence="1">Gag-Pol polyprotein</fullName>
    </submittedName>
</protein>
<evidence type="ECO:0000313" key="1">
    <source>
        <dbReference type="EMBL" id="KAJ4721034.1"/>
    </source>
</evidence>